<dbReference type="GO" id="GO:0050567">
    <property type="term" value="F:glutaminyl-tRNA synthase (glutamine-hydrolyzing) activity"/>
    <property type="evidence" value="ECO:0007669"/>
    <property type="project" value="UniProtKB-UniRule"/>
</dbReference>
<evidence type="ECO:0000256" key="3">
    <source>
        <dbReference type="ARBA" id="ARBA00016923"/>
    </source>
</evidence>
<evidence type="ECO:0000256" key="8">
    <source>
        <dbReference type="ARBA" id="ARBA00024799"/>
    </source>
</evidence>
<comment type="similarity">
    <text evidence="1 11">Belongs to the GatB/GatE family. GatB subfamily.</text>
</comment>
<dbReference type="InterPro" id="IPR042114">
    <property type="entry name" value="GatB_C_1"/>
</dbReference>
<organism evidence="13 14">
    <name type="scientific">Megalodesulfovibrio gigas (strain ATCC 19364 / DSM 1382 / NCIMB 9332 / VKM B-1759)</name>
    <name type="common">Desulfovibrio gigas</name>
    <dbReference type="NCBI Taxonomy" id="1121448"/>
    <lineage>
        <taxon>Bacteria</taxon>
        <taxon>Pseudomonadati</taxon>
        <taxon>Thermodesulfobacteriota</taxon>
        <taxon>Desulfovibrionia</taxon>
        <taxon>Desulfovibrionales</taxon>
        <taxon>Desulfovibrionaceae</taxon>
        <taxon>Megalodesulfovibrio</taxon>
    </lineage>
</organism>
<evidence type="ECO:0000256" key="9">
    <source>
        <dbReference type="ARBA" id="ARBA00047380"/>
    </source>
</evidence>
<dbReference type="InterPro" id="IPR023168">
    <property type="entry name" value="GatB_Yqey_C_2"/>
</dbReference>
<dbReference type="RefSeq" id="WP_021760430.1">
    <property type="nucleotide sequence ID" value="NC_022444.1"/>
</dbReference>
<dbReference type="InterPro" id="IPR006075">
    <property type="entry name" value="Asn/Gln-tRNA_Trfase_suB/E_cat"/>
</dbReference>
<evidence type="ECO:0000256" key="10">
    <source>
        <dbReference type="ARBA" id="ARBA00047913"/>
    </source>
</evidence>
<dbReference type="Gene3D" id="1.10.150.380">
    <property type="entry name" value="GatB domain, N-terminal subdomain"/>
    <property type="match status" value="1"/>
</dbReference>
<dbReference type="FunFam" id="1.10.10.410:FF:000001">
    <property type="entry name" value="Aspartyl/glutamyl-tRNA(Asn/Gln) amidotransferase subunit B"/>
    <property type="match status" value="1"/>
</dbReference>
<evidence type="ECO:0000256" key="7">
    <source>
        <dbReference type="ARBA" id="ARBA00022917"/>
    </source>
</evidence>
<dbReference type="SUPFAM" id="SSF89095">
    <property type="entry name" value="GatB/YqeY motif"/>
    <property type="match status" value="1"/>
</dbReference>
<dbReference type="Gene3D" id="1.10.10.410">
    <property type="match status" value="1"/>
</dbReference>
<keyword evidence="4 11" id="KW-0436">Ligase</keyword>
<dbReference type="EMBL" id="CP006585">
    <property type="protein sequence ID" value="AGW13559.1"/>
    <property type="molecule type" value="Genomic_DNA"/>
</dbReference>
<evidence type="ECO:0000256" key="6">
    <source>
        <dbReference type="ARBA" id="ARBA00022840"/>
    </source>
</evidence>
<keyword evidence="14" id="KW-1185">Reference proteome</keyword>
<dbReference type="OrthoDB" id="9804078at2"/>
<comment type="subunit">
    <text evidence="2 11">Heterotrimer of A, B and C subunits.</text>
</comment>
<dbReference type="PROSITE" id="PS01234">
    <property type="entry name" value="GATB"/>
    <property type="match status" value="1"/>
</dbReference>
<reference evidence="13 14" key="1">
    <citation type="journal article" date="2013" name="J. Bacteriol.">
        <title>Roles of HynAB and Ech, the only two hydrogenases found in the model sulfate reducer Desulfovibrio gigas.</title>
        <authorList>
            <person name="Morais-Silva F.O."/>
            <person name="Santos C.I."/>
            <person name="Rodrigues R."/>
            <person name="Pereira I.A."/>
            <person name="Rodrigues-Pousada C."/>
        </authorList>
    </citation>
    <scope>NUCLEOTIDE SEQUENCE [LARGE SCALE GENOMIC DNA]</scope>
    <source>
        <strain evidence="14">ATCC 19364 / DSM 1382 / NCIMB 9332 / VKM B-1759</strain>
    </source>
</reference>
<evidence type="ECO:0000256" key="5">
    <source>
        <dbReference type="ARBA" id="ARBA00022741"/>
    </source>
</evidence>
<comment type="catalytic activity">
    <reaction evidence="10 11">
        <text>L-glutamyl-tRNA(Gln) + L-glutamine + ATP + H2O = L-glutaminyl-tRNA(Gln) + L-glutamate + ADP + phosphate + H(+)</text>
        <dbReference type="Rhea" id="RHEA:17521"/>
        <dbReference type="Rhea" id="RHEA-COMP:9681"/>
        <dbReference type="Rhea" id="RHEA-COMP:9684"/>
        <dbReference type="ChEBI" id="CHEBI:15377"/>
        <dbReference type="ChEBI" id="CHEBI:15378"/>
        <dbReference type="ChEBI" id="CHEBI:29985"/>
        <dbReference type="ChEBI" id="CHEBI:30616"/>
        <dbReference type="ChEBI" id="CHEBI:43474"/>
        <dbReference type="ChEBI" id="CHEBI:58359"/>
        <dbReference type="ChEBI" id="CHEBI:78520"/>
        <dbReference type="ChEBI" id="CHEBI:78521"/>
        <dbReference type="ChEBI" id="CHEBI:456216"/>
    </reaction>
</comment>
<dbReference type="EC" id="6.3.5.-" evidence="11"/>
<dbReference type="SMART" id="SM00845">
    <property type="entry name" value="GatB_Yqey"/>
    <property type="match status" value="1"/>
</dbReference>
<dbReference type="NCBIfam" id="NF004015">
    <property type="entry name" value="PRK05477.1-5"/>
    <property type="match status" value="1"/>
</dbReference>
<dbReference type="PANTHER" id="PTHR11659">
    <property type="entry name" value="GLUTAMYL-TRNA GLN AMIDOTRANSFERASE SUBUNIT B MITOCHONDRIAL AND PROKARYOTIC PET112-RELATED"/>
    <property type="match status" value="1"/>
</dbReference>
<dbReference type="InterPro" id="IPR014746">
    <property type="entry name" value="Gln_synth/guanido_kin_cat_dom"/>
</dbReference>
<dbReference type="InterPro" id="IPR017958">
    <property type="entry name" value="Gln-tRNA_amidoTrfase_suB_CS"/>
</dbReference>
<dbReference type="eggNOG" id="COG0064">
    <property type="taxonomic scope" value="Bacteria"/>
</dbReference>
<evidence type="ECO:0000313" key="13">
    <source>
        <dbReference type="EMBL" id="AGW13559.1"/>
    </source>
</evidence>
<gene>
    <name evidence="11" type="primary">gatB</name>
    <name evidence="13" type="ORF">DGI_1747</name>
</gene>
<dbReference type="SUPFAM" id="SSF55931">
    <property type="entry name" value="Glutamine synthetase/guanido kinase"/>
    <property type="match status" value="1"/>
</dbReference>
<evidence type="ECO:0000256" key="1">
    <source>
        <dbReference type="ARBA" id="ARBA00005306"/>
    </source>
</evidence>
<dbReference type="GO" id="GO:0050566">
    <property type="term" value="F:asparaginyl-tRNA synthase (glutamine-hydrolyzing) activity"/>
    <property type="evidence" value="ECO:0007669"/>
    <property type="project" value="RHEA"/>
</dbReference>
<dbReference type="NCBIfam" id="NF004014">
    <property type="entry name" value="PRK05477.1-4"/>
    <property type="match status" value="1"/>
</dbReference>
<evidence type="ECO:0000256" key="4">
    <source>
        <dbReference type="ARBA" id="ARBA00022598"/>
    </source>
</evidence>
<reference evidence="14" key="2">
    <citation type="submission" date="2013-07" db="EMBL/GenBank/DDBJ databases">
        <authorList>
            <person name="Morais-Silva F.O."/>
            <person name="Rezende A.M."/>
            <person name="Pimentel C."/>
            <person name="Resende D.M."/>
            <person name="Santos C.I."/>
            <person name="Clemente C."/>
            <person name="de Oliveira L.M."/>
            <person name="da Silva S.M."/>
            <person name="Costa D.A."/>
            <person name="Varela-Raposo A."/>
            <person name="Horacio E.C.A."/>
            <person name="Matos M."/>
            <person name="Flores O."/>
            <person name="Ruiz J.C."/>
            <person name="Rodrigues-Pousada C."/>
        </authorList>
    </citation>
    <scope>NUCLEOTIDE SEQUENCE [LARGE SCALE GENOMIC DNA]</scope>
    <source>
        <strain evidence="14">ATCC 19364 / DSM 1382 / NCIMB 9332 / VKM B-1759</strain>
    </source>
</reference>
<dbReference type="InterPro" id="IPR003789">
    <property type="entry name" value="Asn/Gln_tRNA_amidoTrase-B-like"/>
</dbReference>
<comment type="function">
    <text evidence="8 11">Allows the formation of correctly charged Asn-tRNA(Asn) or Gln-tRNA(Gln) through the transamidation of misacylated Asp-tRNA(Asn) or Glu-tRNA(Gln) in organisms which lack either or both of asparaginyl-tRNA or glutaminyl-tRNA synthetases. The reaction takes place in the presence of glutamine and ATP through an activated phospho-Asp-tRNA(Asn) or phospho-Glu-tRNA(Gln).</text>
</comment>
<dbReference type="GO" id="GO:0070681">
    <property type="term" value="P:glutaminyl-tRNAGln biosynthesis via transamidation"/>
    <property type="evidence" value="ECO:0007669"/>
    <property type="project" value="TreeGrafter"/>
</dbReference>
<dbReference type="InterPro" id="IPR018027">
    <property type="entry name" value="Asn/Gln_amidotransferase"/>
</dbReference>
<dbReference type="GO" id="GO:0005524">
    <property type="term" value="F:ATP binding"/>
    <property type="evidence" value="ECO:0007669"/>
    <property type="project" value="UniProtKB-KW"/>
</dbReference>
<dbReference type="Pfam" id="PF02637">
    <property type="entry name" value="GatB_Yqey"/>
    <property type="match status" value="1"/>
</dbReference>
<dbReference type="NCBIfam" id="NF004012">
    <property type="entry name" value="PRK05477.1-2"/>
    <property type="match status" value="1"/>
</dbReference>
<dbReference type="Proteomes" id="UP000016587">
    <property type="component" value="Chromosome"/>
</dbReference>
<comment type="catalytic activity">
    <reaction evidence="9 11">
        <text>L-aspartyl-tRNA(Asn) + L-glutamine + ATP + H2O = L-asparaginyl-tRNA(Asn) + L-glutamate + ADP + phosphate + 2 H(+)</text>
        <dbReference type="Rhea" id="RHEA:14513"/>
        <dbReference type="Rhea" id="RHEA-COMP:9674"/>
        <dbReference type="Rhea" id="RHEA-COMP:9677"/>
        <dbReference type="ChEBI" id="CHEBI:15377"/>
        <dbReference type="ChEBI" id="CHEBI:15378"/>
        <dbReference type="ChEBI" id="CHEBI:29985"/>
        <dbReference type="ChEBI" id="CHEBI:30616"/>
        <dbReference type="ChEBI" id="CHEBI:43474"/>
        <dbReference type="ChEBI" id="CHEBI:58359"/>
        <dbReference type="ChEBI" id="CHEBI:78515"/>
        <dbReference type="ChEBI" id="CHEBI:78516"/>
        <dbReference type="ChEBI" id="CHEBI:456216"/>
    </reaction>
</comment>
<dbReference type="Pfam" id="PF02934">
    <property type="entry name" value="GatB_N"/>
    <property type="match status" value="1"/>
</dbReference>
<evidence type="ECO:0000256" key="11">
    <source>
        <dbReference type="HAMAP-Rule" id="MF_00121"/>
    </source>
</evidence>
<dbReference type="STRING" id="1121448.DGI_1747"/>
<dbReference type="PATRIC" id="fig|1121448.10.peg.1730"/>
<keyword evidence="7 11" id="KW-0648">Protein biosynthesis</keyword>
<accession>T2GBN5</accession>
<dbReference type="InterPro" id="IPR017959">
    <property type="entry name" value="Asn/Gln-tRNA_amidoTrfase_suB/E"/>
</dbReference>
<name>T2GBN5_MEGG1</name>
<dbReference type="GO" id="GO:0016740">
    <property type="term" value="F:transferase activity"/>
    <property type="evidence" value="ECO:0007669"/>
    <property type="project" value="UniProtKB-KW"/>
</dbReference>
<evidence type="ECO:0000256" key="2">
    <source>
        <dbReference type="ARBA" id="ARBA00011123"/>
    </source>
</evidence>
<dbReference type="NCBIfam" id="TIGR00133">
    <property type="entry name" value="gatB"/>
    <property type="match status" value="1"/>
</dbReference>
<proteinExistence type="inferred from homology"/>
<dbReference type="HAMAP" id="MF_00121">
    <property type="entry name" value="GatB"/>
    <property type="match status" value="1"/>
</dbReference>
<keyword evidence="13" id="KW-0808">Transferase</keyword>
<dbReference type="InterPro" id="IPR004413">
    <property type="entry name" value="GatB"/>
</dbReference>
<keyword evidence="6 11" id="KW-0067">ATP-binding</keyword>
<dbReference type="AlphaFoldDB" id="T2GBN5"/>
<dbReference type="HOGENOM" id="CLU_019240_0_0_7"/>
<dbReference type="KEGG" id="dgg:DGI_1747"/>
<dbReference type="GO" id="GO:0006412">
    <property type="term" value="P:translation"/>
    <property type="evidence" value="ECO:0007669"/>
    <property type="project" value="UniProtKB-UniRule"/>
</dbReference>
<feature type="domain" description="Asn/Gln amidotransferase" evidence="12">
    <location>
        <begin position="328"/>
        <end position="480"/>
    </location>
</feature>
<evidence type="ECO:0000313" key="14">
    <source>
        <dbReference type="Proteomes" id="UP000016587"/>
    </source>
</evidence>
<dbReference type="PANTHER" id="PTHR11659:SF0">
    <property type="entry name" value="GLUTAMYL-TRNA(GLN) AMIDOTRANSFERASE SUBUNIT B, MITOCHONDRIAL"/>
    <property type="match status" value="1"/>
</dbReference>
<evidence type="ECO:0000259" key="12">
    <source>
        <dbReference type="SMART" id="SM00845"/>
    </source>
</evidence>
<sequence>MAAYQAVIGLEVHAQLSTKSKLFCSCPTAFGAEPNRHVCEVCCGMPGVLPVLNKKAVELAVKAGLALGCEIQLRSIFARKNYFYPDLPKAYQISQYEEPVCQGGSVEIETSQGVRVVPLTRIHMEEDAGKSIHAAHEHKSYVDLNRAGVPLIEIVSEPAMHSAEEAAAYLKALHAILVYLGVCDGNMEEGSFRCDANISLRPVGETALGTRTELKNLNSFRNVQRAIEFEIARQQDVLDDGDRVIQETRLFDADKNATFSMRGKEEAHDYRYFPDPDLAAVQLDQAWVDAWKTELPELPRARRQRFIAELGLPPADADMLTADKRLADYLEAALASYGPGRPEAAKKLANWIMGELVRELNAAGVSACASPFTPAHLAELVECVEAGTISGKIGKQIFPELFAGGASPKAYIEAKGLVQISDSSALETEILAVIAANPKEHAEFKAGKTKLMGFFVGQVMRRTKGQANPALVNELLAKHLNG</sequence>
<protein>
    <recommendedName>
        <fullName evidence="3 11">Aspartyl/glutamyl-tRNA(Asn/Gln) amidotransferase subunit B</fullName>
        <shortName evidence="11">Asp/Glu-ADT subunit B</shortName>
        <ecNumber evidence="11">6.3.5.-</ecNumber>
    </recommendedName>
</protein>
<keyword evidence="5 11" id="KW-0547">Nucleotide-binding</keyword>